<protein>
    <submittedName>
        <fullName evidence="2">Uncharacterized protein</fullName>
    </submittedName>
</protein>
<dbReference type="EMBL" id="JACGWJ010000025">
    <property type="protein sequence ID" value="KAL0316252.1"/>
    <property type="molecule type" value="Genomic_DNA"/>
</dbReference>
<comment type="caution">
    <text evidence="2">The sequence shown here is derived from an EMBL/GenBank/DDBJ whole genome shotgun (WGS) entry which is preliminary data.</text>
</comment>
<evidence type="ECO:0000313" key="2">
    <source>
        <dbReference type="EMBL" id="KAL0316252.1"/>
    </source>
</evidence>
<reference evidence="2" key="2">
    <citation type="journal article" date="2024" name="Plant">
        <title>Genomic evolution and insights into agronomic trait innovations of Sesamum species.</title>
        <authorList>
            <person name="Miao H."/>
            <person name="Wang L."/>
            <person name="Qu L."/>
            <person name="Liu H."/>
            <person name="Sun Y."/>
            <person name="Le M."/>
            <person name="Wang Q."/>
            <person name="Wei S."/>
            <person name="Zheng Y."/>
            <person name="Lin W."/>
            <person name="Duan Y."/>
            <person name="Cao H."/>
            <person name="Xiong S."/>
            <person name="Wang X."/>
            <person name="Wei L."/>
            <person name="Li C."/>
            <person name="Ma Q."/>
            <person name="Ju M."/>
            <person name="Zhao R."/>
            <person name="Li G."/>
            <person name="Mu C."/>
            <person name="Tian Q."/>
            <person name="Mei H."/>
            <person name="Zhang T."/>
            <person name="Gao T."/>
            <person name="Zhang H."/>
        </authorList>
    </citation>
    <scope>NUCLEOTIDE SEQUENCE</scope>
    <source>
        <strain evidence="2">G02</strain>
    </source>
</reference>
<gene>
    <name evidence="2" type="ORF">Sradi_5503400</name>
</gene>
<dbReference type="GO" id="GO:0008356">
    <property type="term" value="P:asymmetric cell division"/>
    <property type="evidence" value="ECO:0007669"/>
    <property type="project" value="InterPro"/>
</dbReference>
<organism evidence="2">
    <name type="scientific">Sesamum radiatum</name>
    <name type="common">Black benniseed</name>
    <dbReference type="NCBI Taxonomy" id="300843"/>
    <lineage>
        <taxon>Eukaryota</taxon>
        <taxon>Viridiplantae</taxon>
        <taxon>Streptophyta</taxon>
        <taxon>Embryophyta</taxon>
        <taxon>Tracheophyta</taxon>
        <taxon>Spermatophyta</taxon>
        <taxon>Magnoliopsida</taxon>
        <taxon>eudicotyledons</taxon>
        <taxon>Gunneridae</taxon>
        <taxon>Pentapetalae</taxon>
        <taxon>asterids</taxon>
        <taxon>lamiids</taxon>
        <taxon>Lamiales</taxon>
        <taxon>Pedaliaceae</taxon>
        <taxon>Sesamum</taxon>
    </lineage>
</organism>
<sequence>MQVENFSEEHHSEDHGNLNLCPYDGVLPAELDKKLCHVLIERQESQIVELEAELHHAHSKLQEKEAELQALKNCVKRLSEFSLANEEIEDKEEDMKKRDGVDQEKLGFGPTKSMVGMKRTMDDE</sequence>
<feature type="region of interest" description="Disordered" evidence="1">
    <location>
        <begin position="89"/>
        <end position="124"/>
    </location>
</feature>
<evidence type="ECO:0000256" key="1">
    <source>
        <dbReference type="SAM" id="MobiDB-lite"/>
    </source>
</evidence>
<accession>A0AAW2LCM5</accession>
<dbReference type="PANTHER" id="PTHR33476:SF4">
    <property type="entry name" value="POLAR LOCALIZATION DURING ASYMMETRIC DIVISION AND PROTEIN"/>
    <property type="match status" value="1"/>
</dbReference>
<dbReference type="AlphaFoldDB" id="A0AAW2LCM5"/>
<dbReference type="PANTHER" id="PTHR33476">
    <property type="entry name" value="EMB|CAB62613.1"/>
    <property type="match status" value="1"/>
</dbReference>
<reference evidence="2" key="1">
    <citation type="submission" date="2020-06" db="EMBL/GenBank/DDBJ databases">
        <authorList>
            <person name="Li T."/>
            <person name="Hu X."/>
            <person name="Zhang T."/>
            <person name="Song X."/>
            <person name="Zhang H."/>
            <person name="Dai N."/>
            <person name="Sheng W."/>
            <person name="Hou X."/>
            <person name="Wei L."/>
        </authorList>
    </citation>
    <scope>NUCLEOTIDE SEQUENCE</scope>
    <source>
        <strain evidence="2">G02</strain>
        <tissue evidence="2">Leaf</tissue>
    </source>
</reference>
<name>A0AAW2LCM5_SESRA</name>
<dbReference type="InterPro" id="IPR040348">
    <property type="entry name" value="POLAR-like"/>
</dbReference>
<feature type="compositionally biased region" description="Basic and acidic residues" evidence="1">
    <location>
        <begin position="93"/>
        <end position="105"/>
    </location>
</feature>
<proteinExistence type="predicted"/>